<dbReference type="Proteomes" id="UP001234880">
    <property type="component" value="Unassembled WGS sequence"/>
</dbReference>
<evidence type="ECO:0000313" key="2">
    <source>
        <dbReference type="EMBL" id="MDP9612932.1"/>
    </source>
</evidence>
<accession>A0ABT9KWW5</accession>
<feature type="domain" description="FAD dependent oxidoreductase" evidence="1">
    <location>
        <begin position="26"/>
        <end position="389"/>
    </location>
</feature>
<evidence type="ECO:0000313" key="3">
    <source>
        <dbReference type="Proteomes" id="UP001234880"/>
    </source>
</evidence>
<dbReference type="Gene3D" id="3.30.9.10">
    <property type="entry name" value="D-Amino Acid Oxidase, subunit A, domain 2"/>
    <property type="match status" value="1"/>
</dbReference>
<organism evidence="2 3">
    <name type="scientific">Streptomyces demainii</name>
    <dbReference type="NCBI Taxonomy" id="588122"/>
    <lineage>
        <taxon>Bacteria</taxon>
        <taxon>Bacillati</taxon>
        <taxon>Actinomycetota</taxon>
        <taxon>Actinomycetes</taxon>
        <taxon>Kitasatosporales</taxon>
        <taxon>Streptomycetaceae</taxon>
        <taxon>Streptomyces</taxon>
    </lineage>
</organism>
<keyword evidence="3" id="KW-1185">Reference proteome</keyword>
<gene>
    <name evidence="2" type="ORF">JOF35_005209</name>
</gene>
<dbReference type="InterPro" id="IPR036188">
    <property type="entry name" value="FAD/NAD-bd_sf"/>
</dbReference>
<sequence length="410" mass="44695">MHDSYWIRTMPPWTDRPSGEGSLPYDVCVVGGGAMGASTAYWLTQLGRRPLVLERNDTPGQGASGRNGGFMVQGANPVHAEAVELYGHDEARSLYRMTQVNQELAEAVVQRENIHGAYTRATKVDLAFDEREEAYLRESVTPLRHEGVDAFWVPRSEVAEFLGTGVGSHISGGLVRRDQATLHSTRFVLGIADAARRHGATFVCKSPVIEIVPRNQGWRVVTETQVYDVPQVVVAVNAWAPELLPDLEPFLTLIRGHLLLTEATDLRLSPWSINDTATYGRQVPSGQLLVGGMRSAVSDADIGQKPRAGESGLDTRPAIVDALRRVLPDILPTTEGLGVDYAWAGVMDFTPDRLPLAGPYPGREGLWLMVGFSGHGMPYSLALPRALAEACVEPERSTLPTVLNPTRFLG</sequence>
<evidence type="ECO:0000259" key="1">
    <source>
        <dbReference type="Pfam" id="PF01266"/>
    </source>
</evidence>
<dbReference type="Pfam" id="PF01266">
    <property type="entry name" value="DAO"/>
    <property type="match status" value="1"/>
</dbReference>
<comment type="caution">
    <text evidence="2">The sequence shown here is derived from an EMBL/GenBank/DDBJ whole genome shotgun (WGS) entry which is preliminary data.</text>
</comment>
<dbReference type="Gene3D" id="3.50.50.60">
    <property type="entry name" value="FAD/NAD(P)-binding domain"/>
    <property type="match status" value="1"/>
</dbReference>
<dbReference type="PANTHER" id="PTHR13847:SF281">
    <property type="entry name" value="FAD DEPENDENT OXIDOREDUCTASE DOMAIN-CONTAINING PROTEIN"/>
    <property type="match status" value="1"/>
</dbReference>
<dbReference type="PANTHER" id="PTHR13847">
    <property type="entry name" value="SARCOSINE DEHYDROGENASE-RELATED"/>
    <property type="match status" value="1"/>
</dbReference>
<proteinExistence type="predicted"/>
<dbReference type="SUPFAM" id="SSF51905">
    <property type="entry name" value="FAD/NAD(P)-binding domain"/>
    <property type="match status" value="1"/>
</dbReference>
<dbReference type="RefSeq" id="WP_307111277.1">
    <property type="nucleotide sequence ID" value="NZ_JAURUE010000001.1"/>
</dbReference>
<name>A0ABT9KWW5_9ACTN</name>
<protein>
    <submittedName>
        <fullName evidence="2">Glycine/D-amino acid oxidase-like deaminating enzyme</fullName>
    </submittedName>
</protein>
<dbReference type="EMBL" id="JAURUE010000001">
    <property type="protein sequence ID" value="MDP9612932.1"/>
    <property type="molecule type" value="Genomic_DNA"/>
</dbReference>
<reference evidence="2 3" key="1">
    <citation type="submission" date="2023-07" db="EMBL/GenBank/DDBJ databases">
        <title>Sequencing the genomes of 1000 actinobacteria strains.</title>
        <authorList>
            <person name="Klenk H.-P."/>
        </authorList>
    </citation>
    <scope>NUCLEOTIDE SEQUENCE [LARGE SCALE GENOMIC DNA]</scope>
    <source>
        <strain evidence="2 3">DSM 41600</strain>
    </source>
</reference>
<dbReference type="InterPro" id="IPR006076">
    <property type="entry name" value="FAD-dep_OxRdtase"/>
</dbReference>